<dbReference type="Proteomes" id="UP000002624">
    <property type="component" value="Unassembled WGS sequence"/>
</dbReference>
<organism evidence="2 3">
    <name type="scientific">Ajellomyces capsulatus (strain H143)</name>
    <name type="common">Darling's disease fungus</name>
    <name type="synonym">Histoplasma capsulatum</name>
    <dbReference type="NCBI Taxonomy" id="544712"/>
    <lineage>
        <taxon>Eukaryota</taxon>
        <taxon>Fungi</taxon>
        <taxon>Dikarya</taxon>
        <taxon>Ascomycota</taxon>
        <taxon>Pezizomycotina</taxon>
        <taxon>Eurotiomycetes</taxon>
        <taxon>Eurotiomycetidae</taxon>
        <taxon>Onygenales</taxon>
        <taxon>Ajellomycetaceae</taxon>
        <taxon>Histoplasma</taxon>
    </lineage>
</organism>
<dbReference type="OMA" id="TPPTWME"/>
<evidence type="ECO:0000256" key="1">
    <source>
        <dbReference type="SAM" id="MobiDB-lite"/>
    </source>
</evidence>
<gene>
    <name evidence="2" type="ORF">HCDG_00471</name>
</gene>
<accession>C6H5F0</accession>
<sequence length="205" mass="22496">MAQAMKLNDKAPSNTLPAQTSPYNPTDGSPQQSMTTGDEYQHSEASSALREARADSTTFKSNPSEDTAGGCASPKQDGKETVLNNASKLKPQEQEISVSCNPKSESPVLMDKYMPDIPPTWMECDPLFMDNENFGFDPAMKKCSEMRNSPTASKERGKPYTNGKRGGRLVDVKTFLFVDTVSSSVLQWTMWSFTATPHLEEGPLV</sequence>
<reference evidence="3" key="1">
    <citation type="submission" date="2009-05" db="EMBL/GenBank/DDBJ databases">
        <title>The genome sequence of Ajellomyces capsulatus strain H143.</title>
        <authorList>
            <person name="Champion M."/>
            <person name="Cuomo C.A."/>
            <person name="Ma L.-J."/>
            <person name="Henn M.R."/>
            <person name="Sil A."/>
            <person name="Goldman B."/>
            <person name="Young S.K."/>
            <person name="Kodira C.D."/>
            <person name="Zeng Q."/>
            <person name="Koehrsen M."/>
            <person name="Alvarado L."/>
            <person name="Berlin A.M."/>
            <person name="Borenstein D."/>
            <person name="Chen Z."/>
            <person name="Engels R."/>
            <person name="Freedman E."/>
            <person name="Gellesch M."/>
            <person name="Goldberg J."/>
            <person name="Griggs A."/>
            <person name="Gujja S."/>
            <person name="Heiman D.I."/>
            <person name="Hepburn T.A."/>
            <person name="Howarth C."/>
            <person name="Jen D."/>
            <person name="Larson L."/>
            <person name="Lewis B."/>
            <person name="Mehta T."/>
            <person name="Park D."/>
            <person name="Pearson M."/>
            <person name="Roberts A."/>
            <person name="Saif S."/>
            <person name="Shea T.D."/>
            <person name="Shenoy N."/>
            <person name="Sisk P."/>
            <person name="Stolte C."/>
            <person name="Sykes S."/>
            <person name="Walk T."/>
            <person name="White J."/>
            <person name="Yandava C."/>
            <person name="Klein B."/>
            <person name="McEwen J.G."/>
            <person name="Puccia R."/>
            <person name="Goldman G.H."/>
            <person name="Felipe M.S."/>
            <person name="Nino-Vega G."/>
            <person name="San-Blas G."/>
            <person name="Taylor J.W."/>
            <person name="Mendoza L."/>
            <person name="Galagan J.E."/>
            <person name="Nusbaum C."/>
            <person name="Birren B.W."/>
        </authorList>
    </citation>
    <scope>NUCLEOTIDE SEQUENCE [LARGE SCALE GENOMIC DNA]</scope>
    <source>
        <strain evidence="3">H143</strain>
    </source>
</reference>
<feature type="compositionally biased region" description="Polar residues" evidence="1">
    <location>
        <begin position="11"/>
        <end position="38"/>
    </location>
</feature>
<dbReference type="OrthoDB" id="4186638at2759"/>
<name>C6H5F0_AJECH</name>
<dbReference type="EMBL" id="GG692419">
    <property type="protein sequence ID" value="EER44892.1"/>
    <property type="molecule type" value="Genomic_DNA"/>
</dbReference>
<feature type="region of interest" description="Disordered" evidence="1">
    <location>
        <begin position="1"/>
        <end position="79"/>
    </location>
</feature>
<proteinExistence type="predicted"/>
<evidence type="ECO:0000313" key="3">
    <source>
        <dbReference type="Proteomes" id="UP000002624"/>
    </source>
</evidence>
<dbReference type="HOGENOM" id="CLU_1337175_0_0_1"/>
<dbReference type="VEuPathDB" id="FungiDB:HCDG_00471"/>
<protein>
    <submittedName>
        <fullName evidence="2">Uncharacterized protein</fullName>
    </submittedName>
</protein>
<evidence type="ECO:0000313" key="2">
    <source>
        <dbReference type="EMBL" id="EER44892.1"/>
    </source>
</evidence>
<dbReference type="AlphaFoldDB" id="C6H5F0"/>